<dbReference type="Gene3D" id="1.20.1070.10">
    <property type="entry name" value="Rhodopsin 7-helix transmembrane proteins"/>
    <property type="match status" value="1"/>
</dbReference>
<dbReference type="EMBL" id="KM276767">
    <property type="protein sequence ID" value="AIZ50547.1"/>
    <property type="molecule type" value="Genomic_DNA"/>
</dbReference>
<evidence type="ECO:0000256" key="8">
    <source>
        <dbReference type="SAM" id="Phobius"/>
    </source>
</evidence>
<feature type="non-terminal residue" evidence="10">
    <location>
        <position position="1"/>
    </location>
</feature>
<keyword evidence="5 8" id="KW-0472">Membrane</keyword>
<evidence type="ECO:0000256" key="3">
    <source>
        <dbReference type="ARBA" id="ARBA00022989"/>
    </source>
</evidence>
<evidence type="ECO:0000259" key="9">
    <source>
        <dbReference type="PROSITE" id="PS50262"/>
    </source>
</evidence>
<dbReference type="GO" id="GO:0004930">
    <property type="term" value="F:G protein-coupled receptor activity"/>
    <property type="evidence" value="ECO:0007669"/>
    <property type="project" value="UniProtKB-KW"/>
</dbReference>
<keyword evidence="4" id="KW-0297">G-protein coupled receptor</keyword>
<evidence type="ECO:0000256" key="2">
    <source>
        <dbReference type="ARBA" id="ARBA00022692"/>
    </source>
</evidence>
<evidence type="ECO:0000256" key="7">
    <source>
        <dbReference type="ARBA" id="ARBA00023224"/>
    </source>
</evidence>
<accession>A0A0A7KUW1</accession>
<evidence type="ECO:0000256" key="5">
    <source>
        <dbReference type="ARBA" id="ARBA00023136"/>
    </source>
</evidence>
<proteinExistence type="predicted"/>
<dbReference type="SUPFAM" id="SSF81321">
    <property type="entry name" value="Family A G protein-coupled receptor-like"/>
    <property type="match status" value="1"/>
</dbReference>
<evidence type="ECO:0000256" key="4">
    <source>
        <dbReference type="ARBA" id="ARBA00023040"/>
    </source>
</evidence>
<organism evidence="10">
    <name type="scientific">Amphiura filiformis</name>
    <dbReference type="NCBI Taxonomy" id="82378"/>
    <lineage>
        <taxon>Eukaryota</taxon>
        <taxon>Metazoa</taxon>
        <taxon>Echinodermata</taxon>
        <taxon>Eleutherozoa</taxon>
        <taxon>Asterozoa</taxon>
        <taxon>Ophiuroidea</taxon>
        <taxon>Myophiuroidea</taxon>
        <taxon>Metophiurida</taxon>
        <taxon>Ophintegrida</taxon>
        <taxon>Amphilepidida</taxon>
        <taxon>Ophiurina</taxon>
        <taxon>Gnathophiurina</taxon>
        <taxon>Amphiuroidea</taxon>
        <taxon>Amphiuridae</taxon>
        <taxon>Amphiura</taxon>
    </lineage>
</organism>
<feature type="non-terminal residue" evidence="10">
    <location>
        <position position="119"/>
    </location>
</feature>
<keyword evidence="6" id="KW-0675">Receptor</keyword>
<evidence type="ECO:0000256" key="6">
    <source>
        <dbReference type="ARBA" id="ARBA00023170"/>
    </source>
</evidence>
<comment type="subcellular location">
    <subcellularLocation>
        <location evidence="1">Membrane</location>
        <topology evidence="1">Multi-pass membrane protein</topology>
    </subcellularLocation>
</comment>
<dbReference type="AlphaFoldDB" id="A0A0A7KUW1"/>
<feature type="domain" description="G-protein coupled receptors family 1 profile" evidence="9">
    <location>
        <begin position="1"/>
        <end position="119"/>
    </location>
</feature>
<dbReference type="PROSITE" id="PS50262">
    <property type="entry name" value="G_PROTEIN_RECEP_F1_2"/>
    <property type="match status" value="1"/>
</dbReference>
<sequence>HYVICSGSYLVRRVSYYRWLIMAMVVWSYSFFWAILPLFGIGKYVHEGYGVSCSFEYLDVSRHNRLYVGFLFVGGFLIPVSIITVCYSRIVQRVHSSRRALSGSCPSNTYLIKRKTEIK</sequence>
<dbReference type="InterPro" id="IPR050125">
    <property type="entry name" value="GPCR_opsins"/>
</dbReference>
<name>A0A0A7KUW1_9ECHI</name>
<protein>
    <submittedName>
        <fullName evidence="10">Opsin 4.3</fullName>
    </submittedName>
</protein>
<dbReference type="InterPro" id="IPR017452">
    <property type="entry name" value="GPCR_Rhodpsn_7TM"/>
</dbReference>
<feature type="transmembrane region" description="Helical" evidence="8">
    <location>
        <begin position="16"/>
        <end position="36"/>
    </location>
</feature>
<feature type="transmembrane region" description="Helical" evidence="8">
    <location>
        <begin position="66"/>
        <end position="90"/>
    </location>
</feature>
<evidence type="ECO:0000313" key="10">
    <source>
        <dbReference type="EMBL" id="AIZ50547.1"/>
    </source>
</evidence>
<dbReference type="GO" id="GO:0016020">
    <property type="term" value="C:membrane"/>
    <property type="evidence" value="ECO:0007669"/>
    <property type="project" value="UniProtKB-SubCell"/>
</dbReference>
<keyword evidence="2 8" id="KW-0812">Transmembrane</keyword>
<reference evidence="10" key="1">
    <citation type="submission" date="2014-08" db="EMBL/GenBank/DDBJ databases">
        <title>High opsin diversity in a non-visual infaunal brittle star.</title>
        <authorList>
            <person name="Delroisse J."/>
            <person name="Ullrich-Luter E."/>
            <person name="Ortega-Martinez O."/>
            <person name="Dupont S."/>
            <person name="Arnone M.-I."/>
            <person name="Mallefet J."/>
            <person name="Flammang P."/>
        </authorList>
    </citation>
    <scope>NUCLEOTIDE SEQUENCE</scope>
</reference>
<keyword evidence="3 8" id="KW-1133">Transmembrane helix</keyword>
<evidence type="ECO:0000256" key="1">
    <source>
        <dbReference type="ARBA" id="ARBA00004141"/>
    </source>
</evidence>
<keyword evidence="7" id="KW-0807">Transducer</keyword>
<dbReference type="Pfam" id="PF00001">
    <property type="entry name" value="7tm_1"/>
    <property type="match status" value="1"/>
</dbReference>
<dbReference type="InterPro" id="IPR000276">
    <property type="entry name" value="GPCR_Rhodpsn"/>
</dbReference>
<dbReference type="PANTHER" id="PTHR24240">
    <property type="entry name" value="OPSIN"/>
    <property type="match status" value="1"/>
</dbReference>